<dbReference type="Gene3D" id="1.10.10.10">
    <property type="entry name" value="Winged helix-like DNA-binding domain superfamily/Winged helix DNA-binding domain"/>
    <property type="match status" value="1"/>
</dbReference>
<dbReference type="RefSeq" id="WP_096999884.1">
    <property type="nucleotide sequence ID" value="NZ_OBEI01000002.1"/>
</dbReference>
<dbReference type="Pfam" id="PF01614">
    <property type="entry name" value="IclR_C"/>
    <property type="match status" value="1"/>
</dbReference>
<name>A0A285NAP9_9AQUI</name>
<dbReference type="GO" id="GO:0045892">
    <property type="term" value="P:negative regulation of DNA-templated transcription"/>
    <property type="evidence" value="ECO:0007669"/>
    <property type="project" value="TreeGrafter"/>
</dbReference>
<dbReference type="PROSITE" id="PS51078">
    <property type="entry name" value="ICLR_ED"/>
    <property type="match status" value="1"/>
</dbReference>
<dbReference type="SUPFAM" id="SSF55781">
    <property type="entry name" value="GAF domain-like"/>
    <property type="match status" value="1"/>
</dbReference>
<keyword evidence="2 5" id="KW-0238">DNA-binding</keyword>
<accession>A0A285NAP9</accession>
<dbReference type="EMBL" id="OBEI01000002">
    <property type="protein sequence ID" value="SNZ06510.1"/>
    <property type="molecule type" value="Genomic_DNA"/>
</dbReference>
<dbReference type="Proteomes" id="UP000219036">
    <property type="component" value="Unassembled WGS sequence"/>
</dbReference>
<feature type="domain" description="IclR-ED" evidence="4">
    <location>
        <begin position="74"/>
        <end position="258"/>
    </location>
</feature>
<evidence type="ECO:0000313" key="5">
    <source>
        <dbReference type="EMBL" id="SNZ06510.1"/>
    </source>
</evidence>
<dbReference type="InterPro" id="IPR050707">
    <property type="entry name" value="HTH_MetabolicPath_Reg"/>
</dbReference>
<dbReference type="SUPFAM" id="SSF46785">
    <property type="entry name" value="Winged helix' DNA-binding domain"/>
    <property type="match status" value="1"/>
</dbReference>
<dbReference type="PANTHER" id="PTHR30136:SF7">
    <property type="entry name" value="HTH-TYPE TRANSCRIPTIONAL REGULATOR KDGR-RELATED"/>
    <property type="match status" value="1"/>
</dbReference>
<evidence type="ECO:0000256" key="1">
    <source>
        <dbReference type="ARBA" id="ARBA00023015"/>
    </source>
</evidence>
<dbReference type="PANTHER" id="PTHR30136">
    <property type="entry name" value="HELIX-TURN-HELIX TRANSCRIPTIONAL REGULATOR, ICLR FAMILY"/>
    <property type="match status" value="1"/>
</dbReference>
<proteinExistence type="predicted"/>
<evidence type="ECO:0000256" key="2">
    <source>
        <dbReference type="ARBA" id="ARBA00023125"/>
    </source>
</evidence>
<dbReference type="GO" id="GO:0003677">
    <property type="term" value="F:DNA binding"/>
    <property type="evidence" value="ECO:0007669"/>
    <property type="project" value="UniProtKB-KW"/>
</dbReference>
<dbReference type="InterPro" id="IPR014757">
    <property type="entry name" value="Tscrpt_reg_IclR_C"/>
</dbReference>
<dbReference type="InterPro" id="IPR036390">
    <property type="entry name" value="WH_DNA-bd_sf"/>
</dbReference>
<reference evidence="6" key="1">
    <citation type="submission" date="2017-09" db="EMBL/GenBank/DDBJ databases">
        <authorList>
            <person name="Varghese N."/>
            <person name="Submissions S."/>
        </authorList>
    </citation>
    <scope>NUCLEOTIDE SEQUENCE [LARGE SCALE GENOMIC DNA]</scope>
    <source>
        <strain evidence="6">DSM 15103</strain>
    </source>
</reference>
<dbReference type="InterPro" id="IPR036388">
    <property type="entry name" value="WH-like_DNA-bd_sf"/>
</dbReference>
<sequence>MHRKRKKKEYIVHNVDLAFDILFFLAQNPNSTFEKILEHIDSSSYQIEKILDVLTARGYINYNHKKKTYSLGIKNFEVGYSYLSHVDIRNIAKPYLQYLGDKFQENVYLAIRSGFEVVYIDSYEVNRPVVVKSRVGRLLPLYASASGKVHLADMDEDELEEFFREEKLIPYTKKTITDKEKLLKHIQMVREQGYAIDDEEWEEEVRCLSVPVRDHTGRVAAAVTLSAPSWRLPSEVLTGEIKDEFIKKAKELSERLGYTEE</sequence>
<keyword evidence="1" id="KW-0805">Transcription regulation</keyword>
<gene>
    <name evidence="5" type="ORF">SAMN06265182_0702</name>
</gene>
<keyword evidence="3" id="KW-0804">Transcription</keyword>
<organism evidence="5 6">
    <name type="scientific">Persephonella hydrogeniphila</name>
    <dbReference type="NCBI Taxonomy" id="198703"/>
    <lineage>
        <taxon>Bacteria</taxon>
        <taxon>Pseudomonadati</taxon>
        <taxon>Aquificota</taxon>
        <taxon>Aquificia</taxon>
        <taxon>Aquificales</taxon>
        <taxon>Hydrogenothermaceae</taxon>
        <taxon>Persephonella</taxon>
    </lineage>
</organism>
<dbReference type="GO" id="GO:0003700">
    <property type="term" value="F:DNA-binding transcription factor activity"/>
    <property type="evidence" value="ECO:0007669"/>
    <property type="project" value="TreeGrafter"/>
</dbReference>
<evidence type="ECO:0000259" key="4">
    <source>
        <dbReference type="PROSITE" id="PS51078"/>
    </source>
</evidence>
<dbReference type="InterPro" id="IPR029016">
    <property type="entry name" value="GAF-like_dom_sf"/>
</dbReference>
<protein>
    <submittedName>
        <fullName evidence="5">DNA-binding transcriptional regulator, IclR family</fullName>
    </submittedName>
</protein>
<dbReference type="SMART" id="SM00346">
    <property type="entry name" value="HTH_ICLR"/>
    <property type="match status" value="1"/>
</dbReference>
<dbReference type="Gene3D" id="3.30.450.40">
    <property type="match status" value="1"/>
</dbReference>
<keyword evidence="6" id="KW-1185">Reference proteome</keyword>
<dbReference type="OrthoDB" id="9791752at2"/>
<dbReference type="InterPro" id="IPR005471">
    <property type="entry name" value="Tscrpt_reg_IclR_N"/>
</dbReference>
<evidence type="ECO:0000256" key="3">
    <source>
        <dbReference type="ARBA" id="ARBA00023163"/>
    </source>
</evidence>
<dbReference type="AlphaFoldDB" id="A0A285NAP9"/>
<evidence type="ECO:0000313" key="6">
    <source>
        <dbReference type="Proteomes" id="UP000219036"/>
    </source>
</evidence>